<keyword evidence="6" id="KW-1185">Reference proteome</keyword>
<evidence type="ECO:0000313" key="6">
    <source>
        <dbReference type="Proteomes" id="UP000827284"/>
    </source>
</evidence>
<dbReference type="InterPro" id="IPR029058">
    <property type="entry name" value="AB_hydrolase_fold"/>
</dbReference>
<protein>
    <recommendedName>
        <fullName evidence="4">AB hydrolase-1 domain-containing protein</fullName>
    </recommendedName>
</protein>
<dbReference type="InterPro" id="IPR000073">
    <property type="entry name" value="AB_hydrolase_1"/>
</dbReference>
<evidence type="ECO:0000313" key="5">
    <source>
        <dbReference type="EMBL" id="GJJ75776.1"/>
    </source>
</evidence>
<evidence type="ECO:0000256" key="1">
    <source>
        <dbReference type="ARBA" id="ARBA00010884"/>
    </source>
</evidence>
<dbReference type="PANTHER" id="PTHR10794">
    <property type="entry name" value="ABHYDROLASE DOMAIN-CONTAINING PROTEIN"/>
    <property type="match status" value="1"/>
</dbReference>
<name>A0A9P3LYT4_9FUNG</name>
<proteinExistence type="inferred from homology"/>
<dbReference type="GO" id="GO:0051792">
    <property type="term" value="P:medium-chain fatty acid biosynthetic process"/>
    <property type="evidence" value="ECO:0007669"/>
    <property type="project" value="TreeGrafter"/>
</dbReference>
<accession>A0A9P3LYT4</accession>
<evidence type="ECO:0000256" key="3">
    <source>
        <dbReference type="SAM" id="Phobius"/>
    </source>
</evidence>
<dbReference type="EMBL" id="BQFW01000011">
    <property type="protein sequence ID" value="GJJ75776.1"/>
    <property type="molecule type" value="Genomic_DNA"/>
</dbReference>
<dbReference type="InterPro" id="IPR050960">
    <property type="entry name" value="AB_hydrolase_4_sf"/>
</dbReference>
<reference evidence="5" key="2">
    <citation type="journal article" date="2022" name="Microbiol. Resour. Announc.">
        <title>Whole-Genome Sequence of Entomortierella parvispora E1425, a Mucoromycotan Fungus Associated with Burkholderiaceae-Related Endosymbiotic Bacteria.</title>
        <authorList>
            <person name="Herlambang A."/>
            <person name="Guo Y."/>
            <person name="Takashima Y."/>
            <person name="Narisawa K."/>
            <person name="Ohta H."/>
            <person name="Nishizawa T."/>
        </authorList>
    </citation>
    <scope>NUCLEOTIDE SEQUENCE</scope>
    <source>
        <strain evidence="5">E1425</strain>
    </source>
</reference>
<dbReference type="PANTHER" id="PTHR10794:SF63">
    <property type="entry name" value="ALPHA_BETA HYDROLASE 1, ISOFORM A"/>
    <property type="match status" value="1"/>
</dbReference>
<evidence type="ECO:0000256" key="2">
    <source>
        <dbReference type="SAM" id="MobiDB-lite"/>
    </source>
</evidence>
<gene>
    <name evidence="5" type="ORF">EMPS_08134</name>
</gene>
<dbReference type="SUPFAM" id="SSF53474">
    <property type="entry name" value="alpha/beta-Hydrolases"/>
    <property type="match status" value="1"/>
</dbReference>
<sequence length="538" mass="60557">MDMETVSQLLLGSHPSLGFLNGTDAGARLLKSHQDKPLVLPLLALLPVLVFSLFRLYTTSPVALFYNKNPATIKLYNKHSGKTREENLVDYIKRKCPSLSDPSRGALFKPTLWMTSGHLQTAYAAYRDFDDVYIIPYDRELLTTPDGGTVSIDWAPSLAKMPADDTPTLVLLHGLTGGSHESYIRALVEKMTRDHGYRCVVFNARACANTELTSAQLYCGSWTEDLRMVVKHIRKVLPEAKLMSVGFSLGANILMNYMGEEGDQCEFLGAMSVGNPYDLFGTGLAIDRGFLGRNVYSPAMGGNLKRIFMKHTKWFEDSDIVDIEAVKRGRTIRDFDDQVTRKVFKYRTVNEYYRMASSSQRLLDIKRPFLCLSALDDPIAVRECLPYDEIKGNPYGLLATTERGGHLGWFEGFWSQERWCTQPLAEYCMALFNADTRPVSETPSMKPPVKKMATTAAEDGEDSPPEKASLERSNISASSGATTKPVRRLSRSRSQARDRSHHHNHPEEERRQGGGPLRRKSFWATLVPLAVYFLMKRR</sequence>
<dbReference type="GO" id="GO:0047372">
    <property type="term" value="F:monoacylglycerol lipase activity"/>
    <property type="evidence" value="ECO:0007669"/>
    <property type="project" value="TreeGrafter"/>
</dbReference>
<dbReference type="Proteomes" id="UP000827284">
    <property type="component" value="Unassembled WGS sequence"/>
</dbReference>
<evidence type="ECO:0000259" key="4">
    <source>
        <dbReference type="Pfam" id="PF00561"/>
    </source>
</evidence>
<feature type="domain" description="AB hydrolase-1" evidence="4">
    <location>
        <begin position="167"/>
        <end position="379"/>
    </location>
</feature>
<feature type="transmembrane region" description="Helical" evidence="3">
    <location>
        <begin position="38"/>
        <end position="57"/>
    </location>
</feature>
<dbReference type="AlphaFoldDB" id="A0A9P3LYT4"/>
<dbReference type="OrthoDB" id="5954035at2759"/>
<dbReference type="Gene3D" id="3.40.50.1820">
    <property type="entry name" value="alpha/beta hydrolase"/>
    <property type="match status" value="1"/>
</dbReference>
<keyword evidence="3" id="KW-0472">Membrane</keyword>
<comment type="caution">
    <text evidence="5">The sequence shown here is derived from an EMBL/GenBank/DDBJ whole genome shotgun (WGS) entry which is preliminary data.</text>
</comment>
<reference evidence="5" key="1">
    <citation type="submission" date="2021-11" db="EMBL/GenBank/DDBJ databases">
        <authorList>
            <person name="Herlambang A."/>
            <person name="Guo Y."/>
            <person name="Takashima Y."/>
            <person name="Nishizawa T."/>
        </authorList>
    </citation>
    <scope>NUCLEOTIDE SEQUENCE</scope>
    <source>
        <strain evidence="5">E1425</strain>
    </source>
</reference>
<feature type="region of interest" description="Disordered" evidence="2">
    <location>
        <begin position="438"/>
        <end position="516"/>
    </location>
</feature>
<comment type="similarity">
    <text evidence="1">Belongs to the AB hydrolase superfamily. AB hydrolase 4 family.</text>
</comment>
<dbReference type="GO" id="GO:0008126">
    <property type="term" value="F:acetylesterase activity"/>
    <property type="evidence" value="ECO:0007669"/>
    <property type="project" value="TreeGrafter"/>
</dbReference>
<keyword evidence="3" id="KW-0812">Transmembrane</keyword>
<dbReference type="GO" id="GO:0051793">
    <property type="term" value="P:medium-chain fatty acid catabolic process"/>
    <property type="evidence" value="ECO:0007669"/>
    <property type="project" value="TreeGrafter"/>
</dbReference>
<feature type="compositionally biased region" description="Polar residues" evidence="2">
    <location>
        <begin position="471"/>
        <end position="482"/>
    </location>
</feature>
<keyword evidence="3" id="KW-1133">Transmembrane helix</keyword>
<dbReference type="Pfam" id="PF00561">
    <property type="entry name" value="Abhydrolase_1"/>
    <property type="match status" value="1"/>
</dbReference>
<organism evidence="5 6">
    <name type="scientific">Entomortierella parvispora</name>
    <dbReference type="NCBI Taxonomy" id="205924"/>
    <lineage>
        <taxon>Eukaryota</taxon>
        <taxon>Fungi</taxon>
        <taxon>Fungi incertae sedis</taxon>
        <taxon>Mucoromycota</taxon>
        <taxon>Mortierellomycotina</taxon>
        <taxon>Mortierellomycetes</taxon>
        <taxon>Mortierellales</taxon>
        <taxon>Mortierellaceae</taxon>
        <taxon>Entomortierella</taxon>
    </lineage>
</organism>